<gene>
    <name evidence="1" type="ordered locus">Hden_1196</name>
</gene>
<organism evidence="1 2">
    <name type="scientific">Hyphomicrobium denitrificans (strain ATCC 51888 / DSM 1869 / NCIMB 11706 / TK 0415)</name>
    <dbReference type="NCBI Taxonomy" id="582899"/>
    <lineage>
        <taxon>Bacteria</taxon>
        <taxon>Pseudomonadati</taxon>
        <taxon>Pseudomonadota</taxon>
        <taxon>Alphaproteobacteria</taxon>
        <taxon>Hyphomicrobiales</taxon>
        <taxon>Hyphomicrobiaceae</taxon>
        <taxon>Hyphomicrobium</taxon>
    </lineage>
</organism>
<dbReference type="EMBL" id="CP002083">
    <property type="protein sequence ID" value="ADJ23009.1"/>
    <property type="molecule type" value="Genomic_DNA"/>
</dbReference>
<keyword evidence="2" id="KW-1185">Reference proteome</keyword>
<evidence type="ECO:0000313" key="2">
    <source>
        <dbReference type="Proteomes" id="UP000002033"/>
    </source>
</evidence>
<evidence type="ECO:0000313" key="1">
    <source>
        <dbReference type="EMBL" id="ADJ23009.1"/>
    </source>
</evidence>
<name>D8JVX0_HYPDA</name>
<accession>D8JVX0</accession>
<protein>
    <submittedName>
        <fullName evidence="1">Uncharacterized protein</fullName>
    </submittedName>
</protein>
<dbReference type="Proteomes" id="UP000002033">
    <property type="component" value="Chromosome"/>
</dbReference>
<reference evidence="2" key="1">
    <citation type="journal article" date="2011" name="J. Bacteriol.">
        <title>Genome sequences of eight morphologically diverse alphaproteobacteria.</title>
        <authorList>
            <consortium name="US DOE Joint Genome Institute"/>
            <person name="Brown P.J."/>
            <person name="Kysela D.T."/>
            <person name="Buechlein A."/>
            <person name="Hemmerich C."/>
            <person name="Brun Y.V."/>
        </authorList>
    </citation>
    <scope>NUCLEOTIDE SEQUENCE [LARGE SCALE GENOMIC DNA]</scope>
    <source>
        <strain evidence="2">ATCC 51888 / DSM 1869 / NCIB 11706 / TK 0415</strain>
    </source>
</reference>
<dbReference type="STRING" id="582899.Hden_1196"/>
<dbReference type="HOGENOM" id="CLU_2508220_0_0_5"/>
<sequence>MSYMIERRFGRFKRDWLLHFDPADAQPVFMLGAHRAALYASKAGAKKAAEICRQAARKWDNGADFEFVVIRDRRHMPNYFASIAA</sequence>
<dbReference type="KEGG" id="hdn:Hden_1196"/>
<dbReference type="RefSeq" id="WP_013215224.1">
    <property type="nucleotide sequence ID" value="NC_014313.1"/>
</dbReference>
<dbReference type="AlphaFoldDB" id="D8JVX0"/>
<proteinExistence type="predicted"/>